<reference evidence="2" key="2">
    <citation type="submission" date="2015-01" db="EMBL/GenBank/DDBJ databases">
        <title>Evolutionary Origins and Diversification of the Mycorrhizal Mutualists.</title>
        <authorList>
            <consortium name="DOE Joint Genome Institute"/>
            <consortium name="Mycorrhizal Genomics Consortium"/>
            <person name="Kohler A."/>
            <person name="Kuo A."/>
            <person name="Nagy L.G."/>
            <person name="Floudas D."/>
            <person name="Copeland A."/>
            <person name="Barry K.W."/>
            <person name="Cichocki N."/>
            <person name="Veneault-Fourrey C."/>
            <person name="LaButti K."/>
            <person name="Lindquist E.A."/>
            <person name="Lipzen A."/>
            <person name="Lundell T."/>
            <person name="Morin E."/>
            <person name="Murat C."/>
            <person name="Riley R."/>
            <person name="Ohm R."/>
            <person name="Sun H."/>
            <person name="Tunlid A."/>
            <person name="Henrissat B."/>
            <person name="Grigoriev I.V."/>
            <person name="Hibbett D.S."/>
            <person name="Martin F."/>
        </authorList>
    </citation>
    <scope>NUCLEOTIDE SEQUENCE [LARGE SCALE GENOMIC DNA]</scope>
    <source>
        <strain evidence="2">Zn</strain>
    </source>
</reference>
<dbReference type="Proteomes" id="UP000054321">
    <property type="component" value="Unassembled WGS sequence"/>
</dbReference>
<reference evidence="1 2" key="1">
    <citation type="submission" date="2014-04" db="EMBL/GenBank/DDBJ databases">
        <authorList>
            <consortium name="DOE Joint Genome Institute"/>
            <person name="Kuo A."/>
            <person name="Martino E."/>
            <person name="Perotto S."/>
            <person name="Kohler A."/>
            <person name="Nagy L.G."/>
            <person name="Floudas D."/>
            <person name="Copeland A."/>
            <person name="Barry K.W."/>
            <person name="Cichocki N."/>
            <person name="Veneault-Fourrey C."/>
            <person name="LaButti K."/>
            <person name="Lindquist E.A."/>
            <person name="Lipzen A."/>
            <person name="Lundell T."/>
            <person name="Morin E."/>
            <person name="Murat C."/>
            <person name="Sun H."/>
            <person name="Tunlid A."/>
            <person name="Henrissat B."/>
            <person name="Grigoriev I.V."/>
            <person name="Hibbett D.S."/>
            <person name="Martin F."/>
            <person name="Nordberg H.P."/>
            <person name="Cantor M.N."/>
            <person name="Hua S.X."/>
        </authorList>
    </citation>
    <scope>NUCLEOTIDE SEQUENCE [LARGE SCALE GENOMIC DNA]</scope>
    <source>
        <strain evidence="1 2">Zn</strain>
    </source>
</reference>
<protein>
    <recommendedName>
        <fullName evidence="3">Methyltransferase type 11 domain-containing protein</fullName>
    </recommendedName>
</protein>
<gene>
    <name evidence="1" type="ORF">OIDMADRAFT_108707</name>
</gene>
<organism evidence="1 2">
    <name type="scientific">Oidiodendron maius (strain Zn)</name>
    <dbReference type="NCBI Taxonomy" id="913774"/>
    <lineage>
        <taxon>Eukaryota</taxon>
        <taxon>Fungi</taxon>
        <taxon>Dikarya</taxon>
        <taxon>Ascomycota</taxon>
        <taxon>Pezizomycotina</taxon>
        <taxon>Leotiomycetes</taxon>
        <taxon>Leotiomycetes incertae sedis</taxon>
        <taxon>Myxotrichaceae</taxon>
        <taxon>Oidiodendron</taxon>
    </lineage>
</organism>
<proteinExistence type="predicted"/>
<sequence>WLFDIARQLLQQSKLTGFDISGHNGTFRGFNASNTTFMLHDVLKPFPPDFLGKYDIVHI</sequence>
<feature type="non-terminal residue" evidence="1">
    <location>
        <position position="1"/>
    </location>
</feature>
<evidence type="ECO:0000313" key="2">
    <source>
        <dbReference type="Proteomes" id="UP000054321"/>
    </source>
</evidence>
<dbReference type="AlphaFoldDB" id="A0A0C3DBJ0"/>
<evidence type="ECO:0008006" key="3">
    <source>
        <dbReference type="Google" id="ProtNLM"/>
    </source>
</evidence>
<name>A0A0C3DBJ0_OIDMZ</name>
<dbReference type="HOGENOM" id="CLU_2967329_0_0_1"/>
<dbReference type="InParanoid" id="A0A0C3DBJ0"/>
<keyword evidence="2" id="KW-1185">Reference proteome</keyword>
<accession>A0A0C3DBJ0</accession>
<dbReference type="EMBL" id="KN832870">
    <property type="protein sequence ID" value="KIN08699.1"/>
    <property type="molecule type" value="Genomic_DNA"/>
</dbReference>
<dbReference type="OrthoDB" id="417697at2759"/>
<evidence type="ECO:0000313" key="1">
    <source>
        <dbReference type="EMBL" id="KIN08699.1"/>
    </source>
</evidence>